<evidence type="ECO:0000313" key="3">
    <source>
        <dbReference type="Proteomes" id="UP001497527"/>
    </source>
</evidence>
<dbReference type="Gene3D" id="3.40.250.10">
    <property type="entry name" value="Rhodanese-like domain"/>
    <property type="match status" value="1"/>
</dbReference>
<dbReference type="Proteomes" id="UP001497527">
    <property type="component" value="Unassembled WGS sequence"/>
</dbReference>
<keyword evidence="3" id="KW-1185">Reference proteome</keyword>
<dbReference type="InterPro" id="IPR036873">
    <property type="entry name" value="Rhodanese-like_dom_sf"/>
</dbReference>
<feature type="domain" description="Rhodanese" evidence="1">
    <location>
        <begin position="37"/>
        <end position="122"/>
    </location>
</feature>
<evidence type="ECO:0000313" key="2">
    <source>
        <dbReference type="EMBL" id="CAL2104039.1"/>
    </source>
</evidence>
<comment type="caution">
    <text evidence="2">The sequence shown here is derived from an EMBL/GenBank/DDBJ whole genome shotgun (WGS) entry which is preliminary data.</text>
</comment>
<dbReference type="InterPro" id="IPR001763">
    <property type="entry name" value="Rhodanese-like_dom"/>
</dbReference>
<dbReference type="InterPro" id="IPR050229">
    <property type="entry name" value="GlpE_sulfurtransferase"/>
</dbReference>
<name>A0ABM9PES5_9FLAO</name>
<protein>
    <submittedName>
        <fullName evidence="2">Phage shock protein E</fullName>
    </submittedName>
</protein>
<gene>
    <name evidence="2" type="ORF">T190423A01A_50287</name>
</gene>
<evidence type="ECO:0000259" key="1">
    <source>
        <dbReference type="PROSITE" id="PS50206"/>
    </source>
</evidence>
<dbReference type="RefSeq" id="WP_348717988.1">
    <property type="nucleotide sequence ID" value="NZ_CAXJIO010000014.1"/>
</dbReference>
<organism evidence="2 3">
    <name type="scientific">Tenacibaculum polynesiense</name>
    <dbReference type="NCBI Taxonomy" id="3137857"/>
    <lineage>
        <taxon>Bacteria</taxon>
        <taxon>Pseudomonadati</taxon>
        <taxon>Bacteroidota</taxon>
        <taxon>Flavobacteriia</taxon>
        <taxon>Flavobacteriales</taxon>
        <taxon>Flavobacteriaceae</taxon>
        <taxon>Tenacibaculum</taxon>
    </lineage>
</organism>
<dbReference type="EMBL" id="CAXJIO010000014">
    <property type="protein sequence ID" value="CAL2104039.1"/>
    <property type="molecule type" value="Genomic_DNA"/>
</dbReference>
<proteinExistence type="predicted"/>
<dbReference type="PROSITE" id="PS50206">
    <property type="entry name" value="RHODANESE_3"/>
    <property type="match status" value="1"/>
</dbReference>
<dbReference type="PANTHER" id="PTHR43031">
    <property type="entry name" value="FAD-DEPENDENT OXIDOREDUCTASE"/>
    <property type="match status" value="1"/>
</dbReference>
<dbReference type="CDD" id="cd00158">
    <property type="entry name" value="RHOD"/>
    <property type="match status" value="1"/>
</dbReference>
<dbReference type="PANTHER" id="PTHR43031:SF1">
    <property type="entry name" value="PYRIDINE NUCLEOTIDE-DISULPHIDE OXIDOREDUCTASE"/>
    <property type="match status" value="1"/>
</dbReference>
<dbReference type="SMART" id="SM00450">
    <property type="entry name" value="RHOD"/>
    <property type="match status" value="1"/>
</dbReference>
<reference evidence="2 3" key="1">
    <citation type="submission" date="2024-05" db="EMBL/GenBank/DDBJ databases">
        <authorList>
            <person name="Duchaud E."/>
        </authorList>
    </citation>
    <scope>NUCLEOTIDE SEQUENCE [LARGE SCALE GENOMIC DNA]</scope>
    <source>
        <strain evidence="2">Ena-SAMPLE-TAB-13-05-2024-13:56:06:370-140308</strain>
    </source>
</reference>
<sequence length="122" mass="13938">MKKLIALIGLMFWCVSCEPQNPSLKDVSVESLQEVLTTTKVQLLDVRTPQEWEYGIIEGAISINLFDEDFEKQALEKLDKREPVYVYCKSGGRSKKASEVLSKKGFEVYNVVGGYNEWKLKN</sequence>
<accession>A0ABM9PES5</accession>
<dbReference type="SUPFAM" id="SSF52821">
    <property type="entry name" value="Rhodanese/Cell cycle control phosphatase"/>
    <property type="match status" value="1"/>
</dbReference>
<dbReference type="Pfam" id="PF00581">
    <property type="entry name" value="Rhodanese"/>
    <property type="match status" value="1"/>
</dbReference>